<dbReference type="CDD" id="cd11446">
    <property type="entry name" value="bHLH_AtILR3_like"/>
    <property type="match status" value="1"/>
</dbReference>
<dbReference type="GO" id="GO:0046983">
    <property type="term" value="F:protein dimerization activity"/>
    <property type="evidence" value="ECO:0007669"/>
    <property type="project" value="InterPro"/>
</dbReference>
<gene>
    <name evidence="9" type="ORF">FNV43_RR01452</name>
</gene>
<keyword evidence="2" id="KW-0805">Transcription regulation</keyword>
<dbReference type="GO" id="GO:0003677">
    <property type="term" value="F:DNA binding"/>
    <property type="evidence" value="ECO:0007669"/>
    <property type="project" value="UniProtKB-KW"/>
</dbReference>
<dbReference type="Pfam" id="PF00010">
    <property type="entry name" value="HLH"/>
    <property type="match status" value="1"/>
</dbReference>
<feature type="region of interest" description="Disordered" evidence="7">
    <location>
        <begin position="49"/>
        <end position="69"/>
    </location>
</feature>
<dbReference type="OrthoDB" id="515493at2759"/>
<keyword evidence="5" id="KW-0539">Nucleus</keyword>
<protein>
    <recommendedName>
        <fullName evidence="8">BHLH domain-containing protein</fullName>
    </recommendedName>
</protein>
<organism evidence="9 10">
    <name type="scientific">Rhamnella rubrinervis</name>
    <dbReference type="NCBI Taxonomy" id="2594499"/>
    <lineage>
        <taxon>Eukaryota</taxon>
        <taxon>Viridiplantae</taxon>
        <taxon>Streptophyta</taxon>
        <taxon>Embryophyta</taxon>
        <taxon>Tracheophyta</taxon>
        <taxon>Spermatophyta</taxon>
        <taxon>Magnoliopsida</taxon>
        <taxon>eudicotyledons</taxon>
        <taxon>Gunneridae</taxon>
        <taxon>Pentapetalae</taxon>
        <taxon>rosids</taxon>
        <taxon>fabids</taxon>
        <taxon>Rosales</taxon>
        <taxon>Rhamnaceae</taxon>
        <taxon>rhamnoid group</taxon>
        <taxon>Rhamneae</taxon>
        <taxon>Rhamnella</taxon>
    </lineage>
</organism>
<evidence type="ECO:0000256" key="6">
    <source>
        <dbReference type="SAM" id="Coils"/>
    </source>
</evidence>
<sequence>MESLDSGCWDFLDYSFIDDTQSSDLLWADRSGGEKIDFLVDGGGAPLDREEKEFTRKRGRSDSCSKTGTKACREKLRRERLNDRFLDLSSVLEPGKPIKTDKPAILDDAMRVLNQLRNEAQELRETNERLLEEIKSLKAEKNELRDEKLVLKSEKERMEQQLKATAIPPSGFMPAHPAAYQNKMPVFPSYGMYPMWHYLPPSARDISRDHELRPPAA</sequence>
<dbReference type="InterPro" id="IPR011598">
    <property type="entry name" value="bHLH_dom"/>
</dbReference>
<keyword evidence="10" id="KW-1185">Reference proteome</keyword>
<name>A0A8K0HRH8_9ROSA</name>
<dbReference type="SMART" id="SM00353">
    <property type="entry name" value="HLH"/>
    <property type="match status" value="1"/>
</dbReference>
<evidence type="ECO:0000256" key="5">
    <source>
        <dbReference type="ARBA" id="ARBA00023242"/>
    </source>
</evidence>
<dbReference type="GO" id="GO:0005634">
    <property type="term" value="C:nucleus"/>
    <property type="evidence" value="ECO:0007669"/>
    <property type="project" value="UniProtKB-SubCell"/>
</dbReference>
<feature type="coiled-coil region" evidence="6">
    <location>
        <begin position="106"/>
        <end position="161"/>
    </location>
</feature>
<accession>A0A8K0HRH8</accession>
<evidence type="ECO:0000259" key="8">
    <source>
        <dbReference type="PROSITE" id="PS50888"/>
    </source>
</evidence>
<dbReference type="GO" id="GO:0006879">
    <property type="term" value="P:intracellular iron ion homeostasis"/>
    <property type="evidence" value="ECO:0007669"/>
    <property type="project" value="InterPro"/>
</dbReference>
<feature type="domain" description="BHLH" evidence="8">
    <location>
        <begin position="65"/>
        <end position="116"/>
    </location>
</feature>
<comment type="caution">
    <text evidence="9">The sequence shown here is derived from an EMBL/GenBank/DDBJ whole genome shotgun (WGS) entry which is preliminary data.</text>
</comment>
<keyword evidence="6" id="KW-0175">Coiled coil</keyword>
<comment type="subcellular location">
    <subcellularLocation>
        <location evidence="1">Nucleus</location>
    </subcellularLocation>
</comment>
<reference evidence="9" key="1">
    <citation type="submission" date="2020-03" db="EMBL/GenBank/DDBJ databases">
        <title>A high-quality chromosome-level genome assembly of a woody plant with both climbing and erect habits, Rhamnella rubrinervis.</title>
        <authorList>
            <person name="Lu Z."/>
            <person name="Yang Y."/>
            <person name="Zhu X."/>
            <person name="Sun Y."/>
        </authorList>
    </citation>
    <scope>NUCLEOTIDE SEQUENCE</scope>
    <source>
        <strain evidence="9">BYM</strain>
        <tissue evidence="9">Leaf</tissue>
    </source>
</reference>
<dbReference type="EMBL" id="VOIH02000001">
    <property type="protein sequence ID" value="KAF3456798.1"/>
    <property type="molecule type" value="Genomic_DNA"/>
</dbReference>
<keyword evidence="4" id="KW-0804">Transcription</keyword>
<dbReference type="FunFam" id="4.10.280.10:FF:000165">
    <property type="entry name" value="Transcription factor bHLH104"/>
    <property type="match status" value="1"/>
</dbReference>
<dbReference type="AlphaFoldDB" id="A0A8K0HRH8"/>
<evidence type="ECO:0000256" key="7">
    <source>
        <dbReference type="SAM" id="MobiDB-lite"/>
    </source>
</evidence>
<dbReference type="Proteomes" id="UP000796880">
    <property type="component" value="Unassembled WGS sequence"/>
</dbReference>
<dbReference type="PROSITE" id="PS50888">
    <property type="entry name" value="BHLH"/>
    <property type="match status" value="1"/>
</dbReference>
<evidence type="ECO:0000313" key="9">
    <source>
        <dbReference type="EMBL" id="KAF3456798.1"/>
    </source>
</evidence>
<dbReference type="InterPro" id="IPR044818">
    <property type="entry name" value="ILR3-like"/>
</dbReference>
<evidence type="ECO:0000256" key="1">
    <source>
        <dbReference type="ARBA" id="ARBA00004123"/>
    </source>
</evidence>
<dbReference type="PANTHER" id="PTHR46133">
    <property type="entry name" value="BHLH TRANSCRIPTION FACTOR"/>
    <property type="match status" value="1"/>
</dbReference>
<dbReference type="InterPro" id="IPR036638">
    <property type="entry name" value="HLH_DNA-bd_sf"/>
</dbReference>
<evidence type="ECO:0000256" key="4">
    <source>
        <dbReference type="ARBA" id="ARBA00023163"/>
    </source>
</evidence>
<dbReference type="Gene3D" id="4.10.280.10">
    <property type="entry name" value="Helix-loop-helix DNA-binding domain"/>
    <property type="match status" value="1"/>
</dbReference>
<proteinExistence type="predicted"/>
<feature type="compositionally biased region" description="Basic and acidic residues" evidence="7">
    <location>
        <begin position="49"/>
        <end position="63"/>
    </location>
</feature>
<evidence type="ECO:0000313" key="10">
    <source>
        <dbReference type="Proteomes" id="UP000796880"/>
    </source>
</evidence>
<keyword evidence="3" id="KW-0238">DNA-binding</keyword>
<evidence type="ECO:0000256" key="2">
    <source>
        <dbReference type="ARBA" id="ARBA00023015"/>
    </source>
</evidence>
<dbReference type="SUPFAM" id="SSF47459">
    <property type="entry name" value="HLH, helix-loop-helix DNA-binding domain"/>
    <property type="match status" value="1"/>
</dbReference>
<evidence type="ECO:0000256" key="3">
    <source>
        <dbReference type="ARBA" id="ARBA00023125"/>
    </source>
</evidence>
<dbReference type="GO" id="GO:0003700">
    <property type="term" value="F:DNA-binding transcription factor activity"/>
    <property type="evidence" value="ECO:0007669"/>
    <property type="project" value="InterPro"/>
</dbReference>
<dbReference type="PANTHER" id="PTHR46133:SF9">
    <property type="entry name" value="TRANSCRIPTION FACTOR BHLH104"/>
    <property type="match status" value="1"/>
</dbReference>